<dbReference type="AlphaFoldDB" id="A0A090KQF7"/>
<dbReference type="Proteomes" id="UP000040576">
    <property type="component" value="Unassembled WGS sequence"/>
</dbReference>
<evidence type="ECO:0000313" key="8">
    <source>
        <dbReference type="EMBL" id="CEE00864.1"/>
    </source>
</evidence>
<accession>A0A090KQF7</accession>
<evidence type="ECO:0000259" key="6">
    <source>
        <dbReference type="Pfam" id="PF13193"/>
    </source>
</evidence>
<dbReference type="EC" id="6.2.1.1" evidence="8"/>
<protein>
    <submittedName>
        <fullName evidence="8">Acetyl-coenzyme A synthetase 1</fullName>
        <ecNumber evidence="8">6.2.1.1</ecNumber>
    </submittedName>
</protein>
<keyword evidence="9" id="KW-1185">Reference proteome</keyword>
<feature type="domain" description="AMP-binding enzyme C-terminal" evidence="6">
    <location>
        <begin position="542"/>
        <end position="619"/>
    </location>
</feature>
<dbReference type="NCBIfam" id="TIGR01217">
    <property type="entry name" value="ac_ac_CoA_syn"/>
    <property type="match status" value="1"/>
</dbReference>
<dbReference type="GO" id="GO:0003987">
    <property type="term" value="F:acetate-CoA ligase activity"/>
    <property type="evidence" value="ECO:0007669"/>
    <property type="project" value="UniProtKB-EC"/>
</dbReference>
<dbReference type="GO" id="GO:0005524">
    <property type="term" value="F:ATP binding"/>
    <property type="evidence" value="ECO:0007669"/>
    <property type="project" value="UniProtKB-KW"/>
</dbReference>
<sequence>MKIEKTNEKLLWVPSPEFKDNSNMREFMIWLGKTRGLKFEEYHELWNWSVTDIEGFWSAIWDFFKIKSSKPYDEVISGGKMPDVKWFLGSSLNYAEHVFRNEDPENVAVIYESETRPLGELTWAELKKTTASIAQHLKSIGIKPGDRVVAYTPNIHETLSAFLACASIGAVWSSCAPEFGMKSVIDRFKQIEPKVLITVDGYKYGGKEYDRLELVKQIQAELPTLNETIIIPYLKDQPDMSGLKNATQWDKILKENARAQLTFEHVPFDHPLWILYSSGTTGKPKGIVQSQGGILIEHLKFLMLQSDLKKGDRFFWYTTTGWMMWNVVVGGLLTGASVVLYDGNPGYPNYETLWKFAESAKIATFGTSASFIMACVKAGVKPKEQFDLSHLKSIGSTGSPLPEKGFEWVYEHVKEDVWLFSTSGGTDVCSAFLGPCPLLPVYSGELQARALGADLKALNDNEEEVIEEIGELVIKKPMPSMPIYFWNDVDGKRYKESYFDVFPDVWRHGDFVKFTHRGSCIIYGRSDATINRGGIRMGTSEIYSALESIPEVDDSLIVDIPLDEERSYMPLFIVLKPGIELSNELKARINQTIRQNCSPRHVPDEIYSVNEVPKTLNGKKLEVPIKKILMGVPVEKAVNKGSLANPDSLNYFIQFKKES</sequence>
<keyword evidence="4" id="KW-0067">ATP-binding</keyword>
<dbReference type="Gene3D" id="3.30.300.30">
    <property type="match status" value="1"/>
</dbReference>
<name>A0A090KQF7_9BACI</name>
<evidence type="ECO:0000313" key="9">
    <source>
        <dbReference type="Proteomes" id="UP000040576"/>
    </source>
</evidence>
<evidence type="ECO:0000256" key="2">
    <source>
        <dbReference type="ARBA" id="ARBA00022598"/>
    </source>
</evidence>
<dbReference type="GO" id="GO:0030729">
    <property type="term" value="F:acetoacetate-CoA ligase activity"/>
    <property type="evidence" value="ECO:0007669"/>
    <property type="project" value="InterPro"/>
</dbReference>
<dbReference type="InterPro" id="IPR045851">
    <property type="entry name" value="AMP-bd_C_sf"/>
</dbReference>
<evidence type="ECO:0000256" key="3">
    <source>
        <dbReference type="ARBA" id="ARBA00022741"/>
    </source>
</evidence>
<dbReference type="PROSITE" id="PS00455">
    <property type="entry name" value="AMP_BINDING"/>
    <property type="match status" value="1"/>
</dbReference>
<keyword evidence="3" id="KW-0547">Nucleotide-binding</keyword>
<dbReference type="InterPro" id="IPR032387">
    <property type="entry name" value="ACAS_N"/>
</dbReference>
<gene>
    <name evidence="8" type="primary">acsA1</name>
    <name evidence="8" type="ORF">BT1A1_1032</name>
</gene>
<dbReference type="PANTHER" id="PTHR42921:SF1">
    <property type="entry name" value="ACETOACETYL-COA SYNTHETASE"/>
    <property type="match status" value="1"/>
</dbReference>
<evidence type="ECO:0000256" key="1">
    <source>
        <dbReference type="ARBA" id="ARBA00006432"/>
    </source>
</evidence>
<dbReference type="InterPro" id="IPR020845">
    <property type="entry name" value="AMP-binding_CS"/>
</dbReference>
<dbReference type="InterPro" id="IPR005914">
    <property type="entry name" value="Acac_CoA_synth"/>
</dbReference>
<dbReference type="EMBL" id="CCRF01000036">
    <property type="protein sequence ID" value="CEE00864.1"/>
    <property type="molecule type" value="Genomic_DNA"/>
</dbReference>
<reference evidence="8 9" key="1">
    <citation type="submission" date="2014-07" db="EMBL/GenBank/DDBJ databases">
        <authorList>
            <person name="Wibberg Daniel"/>
        </authorList>
    </citation>
    <scope>NUCLEOTIDE SEQUENCE [LARGE SCALE GENOMIC DNA]</scope>
</reference>
<dbReference type="CDD" id="cd05943">
    <property type="entry name" value="AACS"/>
    <property type="match status" value="1"/>
</dbReference>
<feature type="domain" description="AMP-dependent synthetase/ligase" evidence="5">
    <location>
        <begin position="102"/>
        <end position="478"/>
    </location>
</feature>
<proteinExistence type="inferred from homology"/>
<dbReference type="Gene3D" id="3.40.50.12780">
    <property type="entry name" value="N-terminal domain of ligase-like"/>
    <property type="match status" value="1"/>
</dbReference>
<dbReference type="Pfam" id="PF00501">
    <property type="entry name" value="AMP-binding"/>
    <property type="match status" value="1"/>
</dbReference>
<dbReference type="RefSeq" id="WP_034768751.1">
    <property type="nucleotide sequence ID" value="NZ_CCRF01000036.1"/>
</dbReference>
<keyword evidence="2 8" id="KW-0436">Ligase</keyword>
<evidence type="ECO:0000259" key="7">
    <source>
        <dbReference type="Pfam" id="PF16177"/>
    </source>
</evidence>
<dbReference type="InterPro" id="IPR025110">
    <property type="entry name" value="AMP-bd_C"/>
</dbReference>
<organism evidence="8 9">
    <name type="scientific">Caldibacillus thermoamylovorans</name>
    <dbReference type="NCBI Taxonomy" id="35841"/>
    <lineage>
        <taxon>Bacteria</taxon>
        <taxon>Bacillati</taxon>
        <taxon>Bacillota</taxon>
        <taxon>Bacilli</taxon>
        <taxon>Bacillales</taxon>
        <taxon>Bacillaceae</taxon>
        <taxon>Caldibacillus</taxon>
    </lineage>
</organism>
<dbReference type="SUPFAM" id="SSF56801">
    <property type="entry name" value="Acetyl-CoA synthetase-like"/>
    <property type="match status" value="1"/>
</dbReference>
<evidence type="ECO:0000256" key="4">
    <source>
        <dbReference type="ARBA" id="ARBA00022840"/>
    </source>
</evidence>
<dbReference type="Pfam" id="PF13193">
    <property type="entry name" value="AMP-binding_C"/>
    <property type="match status" value="1"/>
</dbReference>
<evidence type="ECO:0000259" key="5">
    <source>
        <dbReference type="Pfam" id="PF00501"/>
    </source>
</evidence>
<dbReference type="Pfam" id="PF16177">
    <property type="entry name" value="ACAS_N"/>
    <property type="match status" value="1"/>
</dbReference>
<dbReference type="GO" id="GO:0006629">
    <property type="term" value="P:lipid metabolic process"/>
    <property type="evidence" value="ECO:0007669"/>
    <property type="project" value="InterPro"/>
</dbReference>
<dbReference type="InterPro" id="IPR000873">
    <property type="entry name" value="AMP-dep_synth/lig_dom"/>
</dbReference>
<dbReference type="PANTHER" id="PTHR42921">
    <property type="entry name" value="ACETOACETYL-COA SYNTHETASE"/>
    <property type="match status" value="1"/>
</dbReference>
<comment type="similarity">
    <text evidence="1">Belongs to the ATP-dependent AMP-binding enzyme family.</text>
</comment>
<dbReference type="NCBIfam" id="NF002937">
    <property type="entry name" value="PRK03584.1"/>
    <property type="match status" value="1"/>
</dbReference>
<feature type="domain" description="Acetyl-coenzyme A synthetase N-terminal" evidence="7">
    <location>
        <begin position="42"/>
        <end position="97"/>
    </location>
</feature>
<dbReference type="InterPro" id="IPR042099">
    <property type="entry name" value="ANL_N_sf"/>
</dbReference>